<dbReference type="EMBL" id="CAJVPW010001402">
    <property type="protein sequence ID" value="CAG8483123.1"/>
    <property type="molecule type" value="Genomic_DNA"/>
</dbReference>
<dbReference type="Proteomes" id="UP000789366">
    <property type="component" value="Unassembled WGS sequence"/>
</dbReference>
<comment type="caution">
    <text evidence="1">The sequence shown here is derived from an EMBL/GenBank/DDBJ whole genome shotgun (WGS) entry which is preliminary data.</text>
</comment>
<keyword evidence="2" id="KW-1185">Reference proteome</keyword>
<sequence length="446" mass="52423">MCKSLERNEFSCESSSQTISESQNEYEFLDVVSSLELEVKTEKIFSTWEACEKFLNEWAKEQGRSYDSTSNKDTNTKKTQCSFLVNTSCPKVNNPKSTIVINKIVYEHNHPLNLILTDADPAINTAIHQVFTNIYPIYCAYHITQNLHKNLRKLLDETYQKFLDNFYLCHNCLSKEGFQQRFEQLVNNHTKAQHYLEFLYKSKNYWVHCFTNFKFTGSMIATLRVESVNTCLKRLIYNSNTSLCELATEIYKLLDIQDKENEYKFWKLAIPMVKHQEKVNFLFSKVDQCIQQFLTPTMLKIQRDEINQSVYYVANKVAHEDMESLDDNDLQFSSRKYSADDLQAMLKQMIEFVGLDDIEELWTINVSNSLKSKHYVILLQNGSHLCFCLSIIHHGIVCRHYFQVMLVTSKTKFHIHLLSLRWFCTSENGMEEPFLVADKFYQETQN</sequence>
<evidence type="ECO:0000313" key="2">
    <source>
        <dbReference type="Proteomes" id="UP000789366"/>
    </source>
</evidence>
<name>A0ACA9KP73_9GLOM</name>
<evidence type="ECO:0000313" key="1">
    <source>
        <dbReference type="EMBL" id="CAG8483123.1"/>
    </source>
</evidence>
<proteinExistence type="predicted"/>
<protein>
    <submittedName>
        <fullName evidence="1">8786_t:CDS:1</fullName>
    </submittedName>
</protein>
<reference evidence="1" key="1">
    <citation type="submission" date="2021-06" db="EMBL/GenBank/DDBJ databases">
        <authorList>
            <person name="Kallberg Y."/>
            <person name="Tangrot J."/>
            <person name="Rosling A."/>
        </authorList>
    </citation>
    <scope>NUCLEOTIDE SEQUENCE</scope>
    <source>
        <strain evidence="1">28 12/20/2015</strain>
    </source>
</reference>
<accession>A0ACA9KP73</accession>
<organism evidence="1 2">
    <name type="scientific">Cetraspora pellucida</name>
    <dbReference type="NCBI Taxonomy" id="1433469"/>
    <lineage>
        <taxon>Eukaryota</taxon>
        <taxon>Fungi</taxon>
        <taxon>Fungi incertae sedis</taxon>
        <taxon>Mucoromycota</taxon>
        <taxon>Glomeromycotina</taxon>
        <taxon>Glomeromycetes</taxon>
        <taxon>Diversisporales</taxon>
        <taxon>Gigasporaceae</taxon>
        <taxon>Cetraspora</taxon>
    </lineage>
</organism>
<gene>
    <name evidence="1" type="ORF">SPELUC_LOCUS2214</name>
</gene>